<name>A0A2H0AP50_9BACT</name>
<accession>A0A2H0AP50</accession>
<dbReference type="Proteomes" id="UP000230007">
    <property type="component" value="Unassembled WGS sequence"/>
</dbReference>
<feature type="non-terminal residue" evidence="2">
    <location>
        <position position="1"/>
    </location>
</feature>
<dbReference type="GO" id="GO:0009113">
    <property type="term" value="P:purine nucleobase biosynthetic process"/>
    <property type="evidence" value="ECO:0007669"/>
    <property type="project" value="InterPro"/>
</dbReference>
<dbReference type="Gene3D" id="3.90.600.10">
    <property type="entry name" value="Phosphoribosylglycinamide synthetase, C-terminal domain"/>
    <property type="match status" value="1"/>
</dbReference>
<organism evidence="2 3">
    <name type="scientific">Candidatus Colwellbacteria bacterium CG23_combo_of_CG06-09_8_20_14_all_42_19</name>
    <dbReference type="NCBI Taxonomy" id="1974541"/>
    <lineage>
        <taxon>Bacteria</taxon>
        <taxon>Candidatus Colwelliibacteriota</taxon>
    </lineage>
</organism>
<evidence type="ECO:0000259" key="1">
    <source>
        <dbReference type="SMART" id="SM01210"/>
    </source>
</evidence>
<dbReference type="InterPro" id="IPR011054">
    <property type="entry name" value="Rudment_hybrid_motif"/>
</dbReference>
<comment type="caution">
    <text evidence="2">The sequence shown here is derived from an EMBL/GenBank/DDBJ whole genome shotgun (WGS) entry which is preliminary data.</text>
</comment>
<protein>
    <submittedName>
        <fullName evidence="2">Phosphoribosylamine--glycine ligase</fullName>
    </submittedName>
</protein>
<evidence type="ECO:0000313" key="2">
    <source>
        <dbReference type="EMBL" id="PIP46398.1"/>
    </source>
</evidence>
<dbReference type="SUPFAM" id="SSF51246">
    <property type="entry name" value="Rudiment single hybrid motif"/>
    <property type="match status" value="1"/>
</dbReference>
<dbReference type="EMBL" id="PCSK01000015">
    <property type="protein sequence ID" value="PIP46398.1"/>
    <property type="molecule type" value="Genomic_DNA"/>
</dbReference>
<gene>
    <name evidence="2" type="ORF">COX15_00770</name>
</gene>
<dbReference type="AlphaFoldDB" id="A0A2H0AP50"/>
<feature type="domain" description="Phosphoribosylglycinamide synthetase C-domain" evidence="1">
    <location>
        <begin position="32"/>
        <end position="105"/>
    </location>
</feature>
<evidence type="ECO:0000313" key="3">
    <source>
        <dbReference type="Proteomes" id="UP000230007"/>
    </source>
</evidence>
<sequence>TKRGFQLGVRILVPSYLTKNDTELINLYRDLAVLFKKSDNLEGVHIEDVKNDNGIWRIAGVSGVLLVITGSGTTVDEARHTVYTRIKNIMVPNMFYRTDIGAKWNRDSDRLHTWGYIQTS</sequence>
<dbReference type="InterPro" id="IPR020560">
    <property type="entry name" value="PRibGlycinamide_synth_C-dom"/>
</dbReference>
<keyword evidence="2" id="KW-0436">Ligase</keyword>
<dbReference type="SMART" id="SM01210">
    <property type="entry name" value="GARS_C"/>
    <property type="match status" value="1"/>
</dbReference>
<dbReference type="GO" id="GO:0004637">
    <property type="term" value="F:phosphoribosylamine-glycine ligase activity"/>
    <property type="evidence" value="ECO:0007669"/>
    <property type="project" value="InterPro"/>
</dbReference>
<dbReference type="InterPro" id="IPR037123">
    <property type="entry name" value="PRibGlycinamide_synth_C_sf"/>
</dbReference>
<proteinExistence type="predicted"/>
<reference evidence="2 3" key="1">
    <citation type="submission" date="2017-09" db="EMBL/GenBank/DDBJ databases">
        <title>Depth-based differentiation of microbial function through sediment-hosted aquifers and enrichment of novel symbionts in the deep terrestrial subsurface.</title>
        <authorList>
            <person name="Probst A.J."/>
            <person name="Ladd B."/>
            <person name="Jarett J.K."/>
            <person name="Geller-Mcgrath D.E."/>
            <person name="Sieber C.M."/>
            <person name="Emerson J.B."/>
            <person name="Anantharaman K."/>
            <person name="Thomas B.C."/>
            <person name="Malmstrom R."/>
            <person name="Stieglmeier M."/>
            <person name="Klingl A."/>
            <person name="Woyke T."/>
            <person name="Ryan C.M."/>
            <person name="Banfield J.F."/>
        </authorList>
    </citation>
    <scope>NUCLEOTIDE SEQUENCE [LARGE SCALE GENOMIC DNA]</scope>
    <source>
        <strain evidence="2">CG23_combo_of_CG06-09_8_20_14_all_42_19</strain>
    </source>
</reference>